<sequence>MEPFSPEQVEEVSRALATSHGTVHNELRKQAASVLDDRLIFRMQLEAFVLGNTAVSENLVSKLTLLPSAGELGLVADILIAGLEYDDENIIDEVCHRCRDALWRHNVSLVGSRLNDGSDSASWSILHAATKYGNEKTVSSILTSGFLHDINSIQGPQSPLFIAAAHGFPHIVDRLVSSGALVDSSNGDRGMSALHAASVFGHWKTAETLLLKGADPTI</sequence>
<dbReference type="Proteomes" id="UP001153332">
    <property type="component" value="Unassembled WGS sequence"/>
</dbReference>
<proteinExistence type="predicted"/>
<evidence type="ECO:0000313" key="1">
    <source>
        <dbReference type="EMBL" id="KAJ8126238.1"/>
    </source>
</evidence>
<accession>A0ACC2JG90</accession>
<protein>
    <submittedName>
        <fullName evidence="1">Uncharacterized protein</fullName>
    </submittedName>
</protein>
<evidence type="ECO:0000313" key="2">
    <source>
        <dbReference type="Proteomes" id="UP001153332"/>
    </source>
</evidence>
<dbReference type="EMBL" id="JAPUUL010001954">
    <property type="protein sequence ID" value="KAJ8126238.1"/>
    <property type="molecule type" value="Genomic_DNA"/>
</dbReference>
<keyword evidence="2" id="KW-1185">Reference proteome</keyword>
<gene>
    <name evidence="1" type="ORF">O1611_g7400</name>
</gene>
<name>A0ACC2JG90_9PEZI</name>
<reference evidence="1" key="1">
    <citation type="submission" date="2022-12" db="EMBL/GenBank/DDBJ databases">
        <title>Genome Sequence of Lasiodiplodia mahajangana.</title>
        <authorList>
            <person name="Buettner E."/>
        </authorList>
    </citation>
    <scope>NUCLEOTIDE SEQUENCE</scope>
    <source>
        <strain evidence="1">VT137</strain>
    </source>
</reference>
<comment type="caution">
    <text evidence="1">The sequence shown here is derived from an EMBL/GenBank/DDBJ whole genome shotgun (WGS) entry which is preliminary data.</text>
</comment>
<organism evidence="1 2">
    <name type="scientific">Lasiodiplodia mahajangana</name>
    <dbReference type="NCBI Taxonomy" id="1108764"/>
    <lineage>
        <taxon>Eukaryota</taxon>
        <taxon>Fungi</taxon>
        <taxon>Dikarya</taxon>
        <taxon>Ascomycota</taxon>
        <taxon>Pezizomycotina</taxon>
        <taxon>Dothideomycetes</taxon>
        <taxon>Dothideomycetes incertae sedis</taxon>
        <taxon>Botryosphaeriales</taxon>
        <taxon>Botryosphaeriaceae</taxon>
        <taxon>Lasiodiplodia</taxon>
    </lineage>
</organism>